<feature type="compositionally biased region" description="Basic and acidic residues" evidence="3">
    <location>
        <begin position="28"/>
        <end position="40"/>
    </location>
</feature>
<dbReference type="AlphaFoldDB" id="A0A9D9HDF9"/>
<comment type="caution">
    <text evidence="6">The sequence shown here is derived from an EMBL/GenBank/DDBJ whole genome shotgun (WGS) entry which is preliminary data.</text>
</comment>
<dbReference type="GO" id="GO:0022857">
    <property type="term" value="F:transmembrane transporter activity"/>
    <property type="evidence" value="ECO:0007669"/>
    <property type="project" value="InterPro"/>
</dbReference>
<dbReference type="GO" id="GO:0016020">
    <property type="term" value="C:membrane"/>
    <property type="evidence" value="ECO:0007669"/>
    <property type="project" value="InterPro"/>
</dbReference>
<dbReference type="PANTHER" id="PTHR30097">
    <property type="entry name" value="CATION EFFLUX SYSTEM PROTEIN CUSB"/>
    <property type="match status" value="1"/>
</dbReference>
<dbReference type="SUPFAM" id="SSF111369">
    <property type="entry name" value="HlyD-like secretion proteins"/>
    <property type="match status" value="1"/>
</dbReference>
<accession>A0A9D9HDF9</accession>
<evidence type="ECO:0000259" key="4">
    <source>
        <dbReference type="Pfam" id="PF25917"/>
    </source>
</evidence>
<feature type="domain" description="Multidrug resistance protein MdtA-like barrel-sandwich hybrid" evidence="4">
    <location>
        <begin position="80"/>
        <end position="208"/>
    </location>
</feature>
<dbReference type="Gene3D" id="2.40.30.170">
    <property type="match status" value="1"/>
</dbReference>
<dbReference type="GO" id="GO:0060003">
    <property type="term" value="P:copper ion export"/>
    <property type="evidence" value="ECO:0007669"/>
    <property type="project" value="TreeGrafter"/>
</dbReference>
<dbReference type="EMBL" id="JADIMR010000103">
    <property type="protein sequence ID" value="MBO8447481.1"/>
    <property type="molecule type" value="Genomic_DNA"/>
</dbReference>
<dbReference type="PROSITE" id="PS51257">
    <property type="entry name" value="PROKAR_LIPOPROTEIN"/>
    <property type="match status" value="1"/>
</dbReference>
<evidence type="ECO:0000256" key="1">
    <source>
        <dbReference type="ARBA" id="ARBA00009477"/>
    </source>
</evidence>
<feature type="domain" description="CzcB-like C-terminal circularly permuted SH3-like" evidence="5">
    <location>
        <begin position="297"/>
        <end position="357"/>
    </location>
</feature>
<dbReference type="NCBIfam" id="TIGR01730">
    <property type="entry name" value="RND_mfp"/>
    <property type="match status" value="1"/>
</dbReference>
<name>A0A9D9HDF9_9BACT</name>
<reference evidence="6" key="2">
    <citation type="journal article" date="2021" name="PeerJ">
        <title>Extensive microbial diversity within the chicken gut microbiome revealed by metagenomics and culture.</title>
        <authorList>
            <person name="Gilroy R."/>
            <person name="Ravi A."/>
            <person name="Getino M."/>
            <person name="Pursley I."/>
            <person name="Horton D.L."/>
            <person name="Alikhan N.F."/>
            <person name="Baker D."/>
            <person name="Gharbi K."/>
            <person name="Hall N."/>
            <person name="Watson M."/>
            <person name="Adriaenssens E.M."/>
            <person name="Foster-Nyarko E."/>
            <person name="Jarju S."/>
            <person name="Secka A."/>
            <person name="Antonio M."/>
            <person name="Oren A."/>
            <person name="Chaudhuri R.R."/>
            <person name="La Ragione R."/>
            <person name="Hildebrand F."/>
            <person name="Pallen M.J."/>
        </authorList>
    </citation>
    <scope>NUCLEOTIDE SEQUENCE</scope>
    <source>
        <strain evidence="6">D3-1215</strain>
    </source>
</reference>
<evidence type="ECO:0000256" key="2">
    <source>
        <dbReference type="ARBA" id="ARBA00022448"/>
    </source>
</evidence>
<dbReference type="Pfam" id="PF25917">
    <property type="entry name" value="BSH_RND"/>
    <property type="match status" value="1"/>
</dbReference>
<evidence type="ECO:0000256" key="3">
    <source>
        <dbReference type="SAM" id="MobiDB-lite"/>
    </source>
</evidence>
<keyword evidence="2" id="KW-0813">Transport</keyword>
<dbReference type="Gene3D" id="1.10.287.470">
    <property type="entry name" value="Helix hairpin bin"/>
    <property type="match status" value="1"/>
</dbReference>
<dbReference type="PANTHER" id="PTHR30097:SF4">
    <property type="entry name" value="SLR6042 PROTEIN"/>
    <property type="match status" value="1"/>
</dbReference>
<evidence type="ECO:0000313" key="7">
    <source>
        <dbReference type="Proteomes" id="UP000823637"/>
    </source>
</evidence>
<sequence length="372" mass="39981">MKKAIFAIMVLSASLTSCKQSRDGNGTHAEEPARHDNEIVFDRHKAESAGLEYETVRKHPFKQVIAATGRLYAAPGKTKTVVAPVQGVVAFAESIAEGSHVEAGEKLFSISSGNLQDGDPVEKAGIEYETARKQYERAKKLAEDDIISQSEMEAAAYRFQNAKMAYKALGSDGDGAMVNSPCTGDLSRISINDGDFVSMGQTLATVTDNRRIRLVAQVPARFASDIDNLSGAKFKASHSESVYDSGNLDGEIIAISKNLENSPYLTATLETDNPGNLMPGSFAEIWLYTGKADETISLPYSAIMEEQGTYSVFVQVDEDCYKKKNVVLGGNDGERVEILDGLAEGDKVVTDGGIHLKLAASAGVIPGHTHNH</sequence>
<dbReference type="InterPro" id="IPR058649">
    <property type="entry name" value="CzcB_C"/>
</dbReference>
<dbReference type="InterPro" id="IPR006143">
    <property type="entry name" value="RND_pump_MFP"/>
</dbReference>
<comment type="similarity">
    <text evidence="1">Belongs to the membrane fusion protein (MFP) (TC 8.A.1) family.</text>
</comment>
<dbReference type="GO" id="GO:0030313">
    <property type="term" value="C:cell envelope"/>
    <property type="evidence" value="ECO:0007669"/>
    <property type="project" value="TreeGrafter"/>
</dbReference>
<dbReference type="GO" id="GO:0015679">
    <property type="term" value="P:plasma membrane copper ion transport"/>
    <property type="evidence" value="ECO:0007669"/>
    <property type="project" value="TreeGrafter"/>
</dbReference>
<evidence type="ECO:0000313" key="6">
    <source>
        <dbReference type="EMBL" id="MBO8447481.1"/>
    </source>
</evidence>
<feature type="region of interest" description="Disordered" evidence="3">
    <location>
        <begin position="19"/>
        <end position="40"/>
    </location>
</feature>
<protein>
    <submittedName>
        <fullName evidence="6">Efflux RND transporter periplasmic adaptor subunit</fullName>
    </submittedName>
</protein>
<dbReference type="InterPro" id="IPR051909">
    <property type="entry name" value="MFP_Cation_Efflux"/>
</dbReference>
<dbReference type="Gene3D" id="2.40.420.20">
    <property type="match status" value="1"/>
</dbReference>
<dbReference type="Pfam" id="PF25975">
    <property type="entry name" value="CzcB_C"/>
    <property type="match status" value="1"/>
</dbReference>
<organism evidence="6 7">
    <name type="scientific">Candidatus Enterocola intestinipullorum</name>
    <dbReference type="NCBI Taxonomy" id="2840783"/>
    <lineage>
        <taxon>Bacteria</taxon>
        <taxon>Pseudomonadati</taxon>
        <taxon>Bacteroidota</taxon>
        <taxon>Bacteroidia</taxon>
        <taxon>Bacteroidales</taxon>
        <taxon>Candidatus Enterocola</taxon>
    </lineage>
</organism>
<dbReference type="Proteomes" id="UP000823637">
    <property type="component" value="Unassembled WGS sequence"/>
</dbReference>
<dbReference type="InterPro" id="IPR058625">
    <property type="entry name" value="MdtA-like_BSH"/>
</dbReference>
<gene>
    <name evidence="6" type="ORF">IAC32_07045</name>
</gene>
<evidence type="ECO:0000259" key="5">
    <source>
        <dbReference type="Pfam" id="PF25975"/>
    </source>
</evidence>
<proteinExistence type="inferred from homology"/>
<reference evidence="6" key="1">
    <citation type="submission" date="2020-10" db="EMBL/GenBank/DDBJ databases">
        <authorList>
            <person name="Gilroy R."/>
        </authorList>
    </citation>
    <scope>NUCLEOTIDE SEQUENCE</scope>
    <source>
        <strain evidence="6">D3-1215</strain>
    </source>
</reference>